<dbReference type="RefSeq" id="WP_117707148.1">
    <property type="nucleotide sequence ID" value="NZ_JAQCXL010000005.1"/>
</dbReference>
<reference evidence="2 3" key="1">
    <citation type="submission" date="2018-08" db="EMBL/GenBank/DDBJ databases">
        <title>A genome reference for cultivated species of the human gut microbiota.</title>
        <authorList>
            <person name="Zou Y."/>
            <person name="Xue W."/>
            <person name="Luo G."/>
        </authorList>
    </citation>
    <scope>NUCLEOTIDE SEQUENCE [LARGE SCALE GENOMIC DNA]</scope>
    <source>
        <strain evidence="2 3">AF31-23</strain>
    </source>
</reference>
<name>A0AB37MEQ6_9BACE</name>
<keyword evidence="1" id="KW-0812">Transmembrane</keyword>
<evidence type="ECO:0000256" key="1">
    <source>
        <dbReference type="SAM" id="Phobius"/>
    </source>
</evidence>
<feature type="transmembrane region" description="Helical" evidence="1">
    <location>
        <begin position="213"/>
        <end position="231"/>
    </location>
</feature>
<dbReference type="EMBL" id="QRQM01000005">
    <property type="protein sequence ID" value="RHN08791.1"/>
    <property type="molecule type" value="Genomic_DNA"/>
</dbReference>
<organism evidence="2 3">
    <name type="scientific">Bacteroides intestinalis</name>
    <dbReference type="NCBI Taxonomy" id="329854"/>
    <lineage>
        <taxon>Bacteria</taxon>
        <taxon>Pseudomonadati</taxon>
        <taxon>Bacteroidota</taxon>
        <taxon>Bacteroidia</taxon>
        <taxon>Bacteroidales</taxon>
        <taxon>Bacteroidaceae</taxon>
        <taxon>Bacteroides</taxon>
    </lineage>
</organism>
<proteinExistence type="predicted"/>
<gene>
    <name evidence="2" type="ORF">DWZ32_06375</name>
</gene>
<dbReference type="Proteomes" id="UP000286003">
    <property type="component" value="Unassembled WGS sequence"/>
</dbReference>
<feature type="transmembrane region" description="Helical" evidence="1">
    <location>
        <begin position="279"/>
        <end position="301"/>
    </location>
</feature>
<feature type="transmembrane region" description="Helical" evidence="1">
    <location>
        <begin position="7"/>
        <end position="26"/>
    </location>
</feature>
<feature type="transmembrane region" description="Helical" evidence="1">
    <location>
        <begin position="161"/>
        <end position="178"/>
    </location>
</feature>
<dbReference type="AlphaFoldDB" id="A0AB37MEQ6"/>
<keyword evidence="1" id="KW-0472">Membrane</keyword>
<protein>
    <submittedName>
        <fullName evidence="2">HPP family protein</fullName>
    </submittedName>
</protein>
<feature type="transmembrane region" description="Helical" evidence="1">
    <location>
        <begin position="237"/>
        <end position="258"/>
    </location>
</feature>
<comment type="caution">
    <text evidence="2">The sequence shown here is derived from an EMBL/GenBank/DDBJ whole genome shotgun (WGS) entry which is preliminary data.</text>
</comment>
<keyword evidence="1" id="KW-1133">Transmembrane helix</keyword>
<sequence length="334" mass="37593">MEAKKKIRYLVSLMMILIMVGLAEWTGEKEILFPEMTALIVGLLIIDKRVWNVSRWQIILLMSLGAIAGICIVRYSPLYYVINLCLAFAFAGACLLMSRATLIPLISACVLPVLLHTESVIYPIAVFSMSTMVVAVQIIMERCGIRSRIPENSSVKPGKRELFRWFSLLCFVGLISMFAVSTDYPYMILPPLMVTFAEMVNSKAGFRNRPTQVFLFLTTAATLGTVFQIIGYRHLHLPATVIALCIAASLFFIFEWTGKYFAPAGALAFIPMLLPEEGLAWLPLQASIGAALFITIAMVVFQKCYQWSRAQIIFCATPTLLREYMNRRKRKQQS</sequence>
<feature type="transmembrane region" description="Helical" evidence="1">
    <location>
        <begin position="80"/>
        <end position="100"/>
    </location>
</feature>
<feature type="transmembrane region" description="Helical" evidence="1">
    <location>
        <begin position="56"/>
        <end position="73"/>
    </location>
</feature>
<evidence type="ECO:0000313" key="3">
    <source>
        <dbReference type="Proteomes" id="UP000286003"/>
    </source>
</evidence>
<evidence type="ECO:0000313" key="2">
    <source>
        <dbReference type="EMBL" id="RHN08791.1"/>
    </source>
</evidence>
<accession>A0AB37MEQ6</accession>
<feature type="transmembrane region" description="Helical" evidence="1">
    <location>
        <begin position="120"/>
        <end position="140"/>
    </location>
</feature>